<keyword evidence="3" id="KW-0378">Hydrolase</keyword>
<organism evidence="6 7">
    <name type="scientific">Cellvibrio fibrivorans</name>
    <dbReference type="NCBI Taxonomy" id="126350"/>
    <lineage>
        <taxon>Bacteria</taxon>
        <taxon>Pseudomonadati</taxon>
        <taxon>Pseudomonadota</taxon>
        <taxon>Gammaproteobacteria</taxon>
        <taxon>Cellvibrionales</taxon>
        <taxon>Cellvibrionaceae</taxon>
        <taxon>Cellvibrio</taxon>
    </lineage>
</organism>
<evidence type="ECO:0000256" key="1">
    <source>
        <dbReference type="ARBA" id="ARBA00022722"/>
    </source>
</evidence>
<feature type="domain" description="TNase-like" evidence="5">
    <location>
        <begin position="25"/>
        <end position="146"/>
    </location>
</feature>
<dbReference type="PROSITE" id="PS01284">
    <property type="entry name" value="TNASE_2"/>
    <property type="match status" value="1"/>
</dbReference>
<accession>A0ABU1UTS9</accession>
<evidence type="ECO:0000256" key="4">
    <source>
        <dbReference type="SAM" id="SignalP"/>
    </source>
</evidence>
<evidence type="ECO:0000313" key="6">
    <source>
        <dbReference type="EMBL" id="MDR7088590.1"/>
    </source>
</evidence>
<dbReference type="Proteomes" id="UP001253595">
    <property type="component" value="Unassembled WGS sequence"/>
</dbReference>
<dbReference type="Pfam" id="PF00565">
    <property type="entry name" value="SNase"/>
    <property type="match status" value="1"/>
</dbReference>
<dbReference type="PANTHER" id="PTHR12302:SF3">
    <property type="entry name" value="SERINE_THREONINE-PROTEIN KINASE 31"/>
    <property type="match status" value="1"/>
</dbReference>
<feature type="signal peptide" evidence="4">
    <location>
        <begin position="1"/>
        <end position="22"/>
    </location>
</feature>
<evidence type="ECO:0000256" key="3">
    <source>
        <dbReference type="ARBA" id="ARBA00022801"/>
    </source>
</evidence>
<keyword evidence="4" id="KW-0732">Signal</keyword>
<dbReference type="PANTHER" id="PTHR12302">
    <property type="entry name" value="EBNA2 BINDING PROTEIN P100"/>
    <property type="match status" value="1"/>
</dbReference>
<evidence type="ECO:0000259" key="5">
    <source>
        <dbReference type="PROSITE" id="PS50830"/>
    </source>
</evidence>
<dbReference type="SUPFAM" id="SSF50199">
    <property type="entry name" value="Staphylococcal nuclease"/>
    <property type="match status" value="1"/>
</dbReference>
<keyword evidence="7" id="KW-1185">Reference proteome</keyword>
<sequence length="162" mass="18260">MNALSSISLTVVLLFLTLPVSAQTTKLYGNVVGITDGDTITILTDDKRSIKVRLVEIDAPEKNQPWGQRSKQALSNLIFSLNVSVASHGEDRYGRTLGTVYLGDLNVNKQMVVKGNAWAYTQYVRDQDYFALQKNAESRKVGLWSLAQDQITEPWIWRKQKK</sequence>
<proteinExistence type="predicted"/>
<dbReference type="InterPro" id="IPR002071">
    <property type="entry name" value="Thermonucl_AS"/>
</dbReference>
<dbReference type="RefSeq" id="WP_310068419.1">
    <property type="nucleotide sequence ID" value="NZ_JAVDVX010000001.1"/>
</dbReference>
<dbReference type="InterPro" id="IPR016071">
    <property type="entry name" value="Staphylococal_nuclease_OB-fold"/>
</dbReference>
<dbReference type="PROSITE" id="PS01123">
    <property type="entry name" value="TNASE_1"/>
    <property type="match status" value="1"/>
</dbReference>
<feature type="chain" id="PRO_5047414945" evidence="4">
    <location>
        <begin position="23"/>
        <end position="162"/>
    </location>
</feature>
<keyword evidence="2 6" id="KW-0255">Endonuclease</keyword>
<name>A0ABU1UTS9_9GAMM</name>
<dbReference type="PROSITE" id="PS50830">
    <property type="entry name" value="TNASE_3"/>
    <property type="match status" value="1"/>
</dbReference>
<protein>
    <submittedName>
        <fullName evidence="6">Endonuclease YncB(Thermonuclease family)</fullName>
    </submittedName>
</protein>
<dbReference type="SMART" id="SM00318">
    <property type="entry name" value="SNc"/>
    <property type="match status" value="1"/>
</dbReference>
<dbReference type="GO" id="GO:0004519">
    <property type="term" value="F:endonuclease activity"/>
    <property type="evidence" value="ECO:0007669"/>
    <property type="project" value="UniProtKB-KW"/>
</dbReference>
<evidence type="ECO:0000313" key="7">
    <source>
        <dbReference type="Proteomes" id="UP001253595"/>
    </source>
</evidence>
<evidence type="ECO:0000256" key="2">
    <source>
        <dbReference type="ARBA" id="ARBA00022759"/>
    </source>
</evidence>
<gene>
    <name evidence="6" type="ORF">J2X05_000593</name>
</gene>
<dbReference type="Gene3D" id="2.40.50.90">
    <property type="match status" value="1"/>
</dbReference>
<reference evidence="6 7" key="1">
    <citation type="submission" date="2023-07" db="EMBL/GenBank/DDBJ databases">
        <title>Sorghum-associated microbial communities from plants grown in Nebraska, USA.</title>
        <authorList>
            <person name="Schachtman D."/>
        </authorList>
    </citation>
    <scope>NUCLEOTIDE SEQUENCE [LARGE SCALE GENOMIC DNA]</scope>
    <source>
        <strain evidence="6 7">BE190</strain>
    </source>
</reference>
<comment type="caution">
    <text evidence="6">The sequence shown here is derived from an EMBL/GenBank/DDBJ whole genome shotgun (WGS) entry which is preliminary data.</text>
</comment>
<dbReference type="InterPro" id="IPR035437">
    <property type="entry name" value="SNase_OB-fold_sf"/>
</dbReference>
<keyword evidence="1" id="KW-0540">Nuclease</keyword>
<dbReference type="EMBL" id="JAVDVX010000001">
    <property type="protein sequence ID" value="MDR7088590.1"/>
    <property type="molecule type" value="Genomic_DNA"/>
</dbReference>